<dbReference type="InterPro" id="IPR025306">
    <property type="entry name" value="Zn-bnd_dom_prob"/>
</dbReference>
<dbReference type="InterPro" id="IPR026363">
    <property type="entry name" value="CxxC-x17-CxxC_dom"/>
</dbReference>
<dbReference type="NCBIfam" id="TIGR04272">
    <property type="entry name" value="cxxc_cxxc_Mbark"/>
    <property type="match status" value="1"/>
</dbReference>
<dbReference type="Pfam" id="PF13451">
    <property type="entry name" value="zf_Tbcl"/>
    <property type="match status" value="1"/>
</dbReference>
<name>A0ABZ2J1Q5_9CHLR</name>
<protein>
    <submittedName>
        <fullName evidence="3">Zinc-ribbon domain containing protein</fullName>
    </submittedName>
</protein>
<evidence type="ECO:0000313" key="4">
    <source>
        <dbReference type="Proteomes" id="UP001375370"/>
    </source>
</evidence>
<dbReference type="Proteomes" id="UP001375370">
    <property type="component" value="Chromosome"/>
</dbReference>
<proteinExistence type="predicted"/>
<organism evidence="3 4">
    <name type="scientific">Candidatus Dehalogenimonas loeffleri</name>
    <dbReference type="NCBI Taxonomy" id="3127115"/>
    <lineage>
        <taxon>Bacteria</taxon>
        <taxon>Bacillati</taxon>
        <taxon>Chloroflexota</taxon>
        <taxon>Dehalococcoidia</taxon>
        <taxon>Dehalococcoidales</taxon>
        <taxon>Dehalococcoidaceae</taxon>
        <taxon>Dehalogenimonas</taxon>
    </lineage>
</organism>
<feature type="domain" description="Probable zinc-binding" evidence="1">
    <location>
        <begin position="6"/>
        <end position="50"/>
    </location>
</feature>
<dbReference type="Pfam" id="PF23477">
    <property type="entry name" value="zf_Tbcl_2"/>
    <property type="match status" value="1"/>
</dbReference>
<evidence type="ECO:0000259" key="1">
    <source>
        <dbReference type="Pfam" id="PF13451"/>
    </source>
</evidence>
<reference evidence="3 4" key="1">
    <citation type="submission" date="2024-03" db="EMBL/GenBank/DDBJ databases">
        <title>A Dehalogenimonas Isolated from Estuarine Sediments Dihaloeliminates Chlorinated Alkanes.</title>
        <authorList>
            <person name="Yang Y."/>
            <person name="Wang H."/>
        </authorList>
    </citation>
    <scope>NUCLEOTIDE SEQUENCE [LARGE SCALE GENOMIC DNA]</scope>
    <source>
        <strain evidence="3 4">W</strain>
    </source>
</reference>
<feature type="domain" description="CxxC-x17-CxxC" evidence="2">
    <location>
        <begin position="73"/>
        <end position="107"/>
    </location>
</feature>
<evidence type="ECO:0000259" key="2">
    <source>
        <dbReference type="Pfam" id="PF23477"/>
    </source>
</evidence>
<sequence>MAFQPKSLTCSDCGSTFTFSVEDQEFFAQKGFTNEPKRCPSCRTARKAERGNSGGGFGGGFGGGRNSFGGGARQMFPATCSDCGKSTEVPFEPRNGKPVYCSDCYRKVNAR</sequence>
<gene>
    <name evidence="3" type="ORF">V8247_06195</name>
</gene>
<accession>A0ABZ2J1Q5</accession>
<keyword evidence="4" id="KW-1185">Reference proteome</keyword>
<dbReference type="EMBL" id="CP146612">
    <property type="protein sequence ID" value="WWX24852.1"/>
    <property type="molecule type" value="Genomic_DNA"/>
</dbReference>
<evidence type="ECO:0000313" key="3">
    <source>
        <dbReference type="EMBL" id="WWX24852.1"/>
    </source>
</evidence>
<dbReference type="RefSeq" id="WP_338736974.1">
    <property type="nucleotide sequence ID" value="NZ_CP146612.1"/>
</dbReference>